<sequence length="521" mass="58577">MTQRPDINQLSADQLRALATELMDSLDAKDQVLGLKERELVRSNAIIEKLTHEVAILKRHKYARRSEQLDAVQGKLLDELIDSDLAAIEAELDQAMTEEQKAARPKQKPKRTPLPPELPRTLIHHEPDNTQCQCGCQLKRIGEDVSEKLDYVPGEFTVERHIRGKWACDKCETLIQAPVPAQVIDKGIPTSGLLAQVLVAKYADHLPLYRQERIFGRAGLEIPRSTLAEWVGACGVQLQPLADALRNTLLEHNVLHADETPVSMLAPGKKKTHKAYVWAYCTTPFSDLKATVYDFAPSRAGEHARTFLGDWPGKLVCDDYAGYKAGFGNGIIEIGCMAHARRKFYDLHEANKSELAAKALEYIGTLYEIERDTKDLPPDKRQEIRETKARPIADALHQWMLAHRQKVPDGSGTAKALDYSLKRWEALTRYLDDGAVPIDNNWVENQIRPWALGRSNWLFAGSLRSGRRAAAVMTLIQSAKLNGHDPYAYLKDVLTRLPTQKNNAIDELLPHNWKPAIPDKV</sequence>
<dbReference type="Pfam" id="PF13817">
    <property type="entry name" value="DDE_Tnp_IS66_C"/>
    <property type="match status" value="1"/>
</dbReference>
<dbReference type="PANTHER" id="PTHR33678:SF1">
    <property type="entry name" value="BLL1576 PROTEIN"/>
    <property type="match status" value="1"/>
</dbReference>
<dbReference type="InterPro" id="IPR024463">
    <property type="entry name" value="Transposase_TnpC_homeodom"/>
</dbReference>
<accession>A0A0J7J7E6</accession>
<dbReference type="Pfam" id="PF03050">
    <property type="entry name" value="DDE_Tnp_IS66"/>
    <property type="match status" value="1"/>
</dbReference>
<dbReference type="Proteomes" id="UP000036102">
    <property type="component" value="Unassembled WGS sequence"/>
</dbReference>
<evidence type="ECO:0000313" key="8">
    <source>
        <dbReference type="EMBL" id="KMQ76430.1"/>
    </source>
</evidence>
<dbReference type="InterPro" id="IPR039552">
    <property type="entry name" value="IS66_C"/>
</dbReference>
<name>A0A0J7J7E6_9GAMM</name>
<dbReference type="NCBIfam" id="NF033517">
    <property type="entry name" value="transpos_IS66"/>
    <property type="match status" value="1"/>
</dbReference>
<dbReference type="Pfam" id="PF13007">
    <property type="entry name" value="LZ_Tnp_IS66"/>
    <property type="match status" value="1"/>
</dbReference>
<comment type="caution">
    <text evidence="6">The sequence shown here is derived from an EMBL/GenBank/DDBJ whole genome shotgun (WGS) entry which is preliminary data.</text>
</comment>
<evidence type="ECO:0000313" key="9">
    <source>
        <dbReference type="Proteomes" id="UP000036102"/>
    </source>
</evidence>
<protein>
    <submittedName>
        <fullName evidence="6">Transposase</fullName>
    </submittedName>
</protein>
<feature type="domain" description="Transposase TnpC homeodomain" evidence="4">
    <location>
        <begin position="50"/>
        <end position="121"/>
    </location>
</feature>
<feature type="domain" description="Transposase IS66 zinc-finger binding" evidence="3">
    <location>
        <begin position="130"/>
        <end position="172"/>
    </location>
</feature>
<evidence type="ECO:0000313" key="6">
    <source>
        <dbReference type="EMBL" id="KMQ74062.1"/>
    </source>
</evidence>
<evidence type="ECO:0000313" key="7">
    <source>
        <dbReference type="EMBL" id="KMQ75911.1"/>
    </source>
</evidence>
<dbReference type="InterPro" id="IPR024474">
    <property type="entry name" value="Znf_dom_IS66"/>
</dbReference>
<dbReference type="InterPro" id="IPR052344">
    <property type="entry name" value="Transposase-related"/>
</dbReference>
<dbReference type="EMBL" id="LFBU01000001">
    <property type="protein sequence ID" value="KMQ76430.1"/>
    <property type="molecule type" value="Genomic_DNA"/>
</dbReference>
<dbReference type="PATRIC" id="fig|1658765.3.peg.2125"/>
<dbReference type="RefSeq" id="WP_048494322.1">
    <property type="nucleotide sequence ID" value="NZ_LFBU01000001.1"/>
</dbReference>
<dbReference type="STRING" id="1658765.Msub_10233"/>
<evidence type="ECO:0000256" key="1">
    <source>
        <dbReference type="SAM" id="MobiDB-lite"/>
    </source>
</evidence>
<evidence type="ECO:0000259" key="3">
    <source>
        <dbReference type="Pfam" id="PF13005"/>
    </source>
</evidence>
<dbReference type="PANTHER" id="PTHR33678">
    <property type="entry name" value="BLL1576 PROTEIN"/>
    <property type="match status" value="1"/>
</dbReference>
<reference evidence="6 9" key="1">
    <citation type="submission" date="2015-06" db="EMBL/GenBank/DDBJ databases">
        <title>Marinobacter subterrani, a genetically tractable neutrophilic iron-oxidizing strain isolated from the Soudan Iron Mine.</title>
        <authorList>
            <person name="Bonis B.M."/>
            <person name="Gralnick J.A."/>
        </authorList>
    </citation>
    <scope>NUCLEOTIDE SEQUENCE [LARGE SCALE GENOMIC DNA]</scope>
    <source>
        <strain evidence="6 9">JG233</strain>
    </source>
</reference>
<dbReference type="OrthoDB" id="9800877at2"/>
<dbReference type="Pfam" id="PF13005">
    <property type="entry name" value="zf-IS66"/>
    <property type="match status" value="1"/>
</dbReference>
<proteinExistence type="predicted"/>
<dbReference type="EMBL" id="LFBU01000001">
    <property type="protein sequence ID" value="KMQ74062.1"/>
    <property type="molecule type" value="Genomic_DNA"/>
</dbReference>
<organism evidence="6 9">
    <name type="scientific">Marinobacter subterrani</name>
    <dbReference type="NCBI Taxonomy" id="1658765"/>
    <lineage>
        <taxon>Bacteria</taxon>
        <taxon>Pseudomonadati</taxon>
        <taxon>Pseudomonadota</taxon>
        <taxon>Gammaproteobacteria</taxon>
        <taxon>Pseudomonadales</taxon>
        <taxon>Marinobacteraceae</taxon>
        <taxon>Marinobacter</taxon>
    </lineage>
</organism>
<dbReference type="InterPro" id="IPR004291">
    <property type="entry name" value="Transposase_IS66_central"/>
</dbReference>
<feature type="domain" description="Transposase IS66 central" evidence="2">
    <location>
        <begin position="186"/>
        <end position="467"/>
    </location>
</feature>
<feature type="region of interest" description="Disordered" evidence="1">
    <location>
        <begin position="97"/>
        <end position="124"/>
    </location>
</feature>
<keyword evidence="9" id="KW-1185">Reference proteome</keyword>
<evidence type="ECO:0000259" key="5">
    <source>
        <dbReference type="Pfam" id="PF13817"/>
    </source>
</evidence>
<evidence type="ECO:0000259" key="2">
    <source>
        <dbReference type="Pfam" id="PF03050"/>
    </source>
</evidence>
<dbReference type="AlphaFoldDB" id="A0A0J7J7E6"/>
<evidence type="ECO:0000259" key="4">
    <source>
        <dbReference type="Pfam" id="PF13007"/>
    </source>
</evidence>
<feature type="domain" description="Transposase IS66 C-terminal" evidence="5">
    <location>
        <begin position="474"/>
        <end position="511"/>
    </location>
</feature>
<gene>
    <name evidence="6" type="ORF">Msub_10233</name>
    <name evidence="7" type="ORF">Msub_12120</name>
    <name evidence="8" type="ORF">Msub_12643</name>
</gene>
<dbReference type="EMBL" id="LFBU01000001">
    <property type="protein sequence ID" value="KMQ75911.1"/>
    <property type="molecule type" value="Genomic_DNA"/>
</dbReference>